<evidence type="ECO:0000256" key="2">
    <source>
        <dbReference type="ARBA" id="ARBA00022723"/>
    </source>
</evidence>
<evidence type="ECO:0000313" key="5">
    <source>
        <dbReference type="Proteomes" id="UP000231292"/>
    </source>
</evidence>
<keyword evidence="3" id="KW-0862">Zinc</keyword>
<evidence type="ECO:0000313" key="4">
    <source>
        <dbReference type="EMBL" id="PIP19006.1"/>
    </source>
</evidence>
<dbReference type="PANTHER" id="PTHR34535">
    <property type="entry name" value="HYDROGENASE MATURATION FACTOR HYPA"/>
    <property type="match status" value="1"/>
</dbReference>
<dbReference type="Pfam" id="PF01155">
    <property type="entry name" value="HypA"/>
    <property type="match status" value="1"/>
</dbReference>
<dbReference type="PIRSF" id="PIRSF004761">
    <property type="entry name" value="Hydrgn_mat_HypA"/>
    <property type="match status" value="1"/>
</dbReference>
<keyword evidence="2" id="KW-0479">Metal-binding</keyword>
<dbReference type="Gene3D" id="3.30.2320.80">
    <property type="match status" value="1"/>
</dbReference>
<evidence type="ECO:0000256" key="3">
    <source>
        <dbReference type="ARBA" id="ARBA00022833"/>
    </source>
</evidence>
<evidence type="ECO:0008006" key="6">
    <source>
        <dbReference type="Google" id="ProtNLM"/>
    </source>
</evidence>
<proteinExistence type="predicted"/>
<dbReference type="PANTHER" id="PTHR34535:SF3">
    <property type="entry name" value="HYDROGENASE MATURATION FACTOR HYPA"/>
    <property type="match status" value="1"/>
</dbReference>
<accession>A0A2G9YIF9</accession>
<dbReference type="EMBL" id="PCRK01000130">
    <property type="protein sequence ID" value="PIP19006.1"/>
    <property type="molecule type" value="Genomic_DNA"/>
</dbReference>
<protein>
    <recommendedName>
        <fullName evidence="6">Hydrogenase maturation factor HypA</fullName>
    </recommendedName>
</protein>
<keyword evidence="1" id="KW-0533">Nickel</keyword>
<organism evidence="4 5">
    <name type="scientific">Candidatus Sherwoodlollariibacterium unditelluris</name>
    <dbReference type="NCBI Taxonomy" id="1974757"/>
    <lineage>
        <taxon>Bacteria</taxon>
        <taxon>Pseudomonadati</taxon>
        <taxon>Candidatus Omnitrophota</taxon>
        <taxon>Candidatus Sherwoodlollariibacterium</taxon>
    </lineage>
</organism>
<dbReference type="Proteomes" id="UP000231292">
    <property type="component" value="Unassembled WGS sequence"/>
</dbReference>
<reference evidence="4 5" key="1">
    <citation type="submission" date="2017-09" db="EMBL/GenBank/DDBJ databases">
        <title>Depth-based differentiation of microbial function through sediment-hosted aquifers and enrichment of novel symbionts in the deep terrestrial subsurface.</title>
        <authorList>
            <person name="Probst A.J."/>
            <person name="Ladd B."/>
            <person name="Jarett J.K."/>
            <person name="Geller-Mcgrath D.E."/>
            <person name="Sieber C.M."/>
            <person name="Emerson J.B."/>
            <person name="Anantharaman K."/>
            <person name="Thomas B.C."/>
            <person name="Malmstrom R."/>
            <person name="Stieglmeier M."/>
            <person name="Klingl A."/>
            <person name="Woyke T."/>
            <person name="Ryan C.M."/>
            <person name="Banfield J.F."/>
        </authorList>
    </citation>
    <scope>NUCLEOTIDE SEQUENCE [LARGE SCALE GENOMIC DNA]</scope>
    <source>
        <strain evidence="4">CG23_combo_of_CG06-09_8_20_14_all_41_10</strain>
    </source>
</reference>
<dbReference type="GO" id="GO:0016151">
    <property type="term" value="F:nickel cation binding"/>
    <property type="evidence" value="ECO:0007669"/>
    <property type="project" value="InterPro"/>
</dbReference>
<dbReference type="GO" id="GO:0051604">
    <property type="term" value="P:protein maturation"/>
    <property type="evidence" value="ECO:0007669"/>
    <property type="project" value="InterPro"/>
</dbReference>
<name>A0A2G9YIF9_9BACT</name>
<dbReference type="AlphaFoldDB" id="A0A2G9YIF9"/>
<dbReference type="GO" id="GO:0008270">
    <property type="term" value="F:zinc ion binding"/>
    <property type="evidence" value="ECO:0007669"/>
    <property type="project" value="TreeGrafter"/>
</dbReference>
<comment type="caution">
    <text evidence="4">The sequence shown here is derived from an EMBL/GenBank/DDBJ whole genome shotgun (WGS) entry which is preliminary data.</text>
</comment>
<dbReference type="InterPro" id="IPR000688">
    <property type="entry name" value="HypA/HybF"/>
</dbReference>
<evidence type="ECO:0000256" key="1">
    <source>
        <dbReference type="ARBA" id="ARBA00022596"/>
    </source>
</evidence>
<sequence>MHDIMFAGRIVDLLKDKIGKGAEQKHIVVNIALGPFTHVTAESLRSAFRILIEKESLENVVLNIQTNDVVIKCKKCGASEKIIKPVAVCPECGWGDFEIENAEEFVIQSIEIKEA</sequence>
<gene>
    <name evidence="4" type="ORF">COX41_05225</name>
</gene>